<dbReference type="EMBL" id="LCWV01000005">
    <property type="protein sequence ID" value="PWI72840.1"/>
    <property type="molecule type" value="Genomic_DNA"/>
</dbReference>
<evidence type="ECO:0000313" key="1">
    <source>
        <dbReference type="EMBL" id="PWI72840.1"/>
    </source>
</evidence>
<organism evidence="1 2">
    <name type="scientific">Purpureocillium lilacinum</name>
    <name type="common">Paecilomyces lilacinus</name>
    <dbReference type="NCBI Taxonomy" id="33203"/>
    <lineage>
        <taxon>Eukaryota</taxon>
        <taxon>Fungi</taxon>
        <taxon>Dikarya</taxon>
        <taxon>Ascomycota</taxon>
        <taxon>Pezizomycotina</taxon>
        <taxon>Sordariomycetes</taxon>
        <taxon>Hypocreomycetidae</taxon>
        <taxon>Hypocreales</taxon>
        <taxon>Ophiocordycipitaceae</taxon>
        <taxon>Purpureocillium</taxon>
    </lineage>
</organism>
<evidence type="ECO:0000313" key="2">
    <source>
        <dbReference type="Proteomes" id="UP000245956"/>
    </source>
</evidence>
<proteinExistence type="predicted"/>
<accession>A0A2U3EEG4</accession>
<gene>
    <name evidence="1" type="ORF">PCL_09855</name>
</gene>
<dbReference type="AlphaFoldDB" id="A0A2U3EEG4"/>
<reference evidence="1 2" key="1">
    <citation type="journal article" date="2016" name="Front. Microbiol.">
        <title>Genome and transcriptome sequences reveal the specific parasitism of the nematophagous Purpureocillium lilacinum 36-1.</title>
        <authorList>
            <person name="Xie J."/>
            <person name="Li S."/>
            <person name="Mo C."/>
            <person name="Xiao X."/>
            <person name="Peng D."/>
            <person name="Wang G."/>
            <person name="Xiao Y."/>
        </authorList>
    </citation>
    <scope>NUCLEOTIDE SEQUENCE [LARGE SCALE GENOMIC DNA]</scope>
    <source>
        <strain evidence="1 2">36-1</strain>
    </source>
</reference>
<comment type="caution">
    <text evidence="1">The sequence shown here is derived from an EMBL/GenBank/DDBJ whole genome shotgun (WGS) entry which is preliminary data.</text>
</comment>
<dbReference type="Proteomes" id="UP000245956">
    <property type="component" value="Unassembled WGS sequence"/>
</dbReference>
<sequence length="230" mass="25082">MRSQYFLRAFYLATFGATEIAAMSHGEYEDYYGLVIRYHQLAEGVYTGVPAEEWDDEIHRPSHEVWDLATLAARGSDDGDDETLVDLEIRDLDEIKEKCHEAVSCVKSRGSATIKAAYQFWIAAAEKAKPACSSLLEFLDRPFWATWVGVAIGGVISAHINSLSLNSCSANRSPLGTDAEVVRNVVAHAVAAHVDATDMSITVHGPSGEWTINIASSGPDSMKPVPACHR</sequence>
<name>A0A2U3EEG4_PURLI</name>
<protein>
    <submittedName>
        <fullName evidence="1">Uncharacterized protein</fullName>
    </submittedName>
</protein>